<organism evidence="2 3">
    <name type="scientific">Tetrapyrgos nigripes</name>
    <dbReference type="NCBI Taxonomy" id="182062"/>
    <lineage>
        <taxon>Eukaryota</taxon>
        <taxon>Fungi</taxon>
        <taxon>Dikarya</taxon>
        <taxon>Basidiomycota</taxon>
        <taxon>Agaricomycotina</taxon>
        <taxon>Agaricomycetes</taxon>
        <taxon>Agaricomycetidae</taxon>
        <taxon>Agaricales</taxon>
        <taxon>Marasmiineae</taxon>
        <taxon>Marasmiaceae</taxon>
        <taxon>Tetrapyrgos</taxon>
    </lineage>
</organism>
<dbReference type="Proteomes" id="UP000559256">
    <property type="component" value="Unassembled WGS sequence"/>
</dbReference>
<dbReference type="Pfam" id="PF18759">
    <property type="entry name" value="Plavaka"/>
    <property type="match status" value="1"/>
</dbReference>
<feature type="region of interest" description="Disordered" evidence="1">
    <location>
        <begin position="95"/>
        <end position="135"/>
    </location>
</feature>
<protein>
    <submittedName>
        <fullName evidence="2">Uncharacterized protein</fullName>
    </submittedName>
</protein>
<keyword evidence="3" id="KW-1185">Reference proteome</keyword>
<dbReference type="AlphaFoldDB" id="A0A8H5GJR3"/>
<gene>
    <name evidence="2" type="ORF">D9758_006626</name>
</gene>
<name>A0A8H5GJR3_9AGAR</name>
<evidence type="ECO:0000256" key="1">
    <source>
        <dbReference type="SAM" id="MobiDB-lite"/>
    </source>
</evidence>
<sequence length="1043" mass="119163">MSPAPLTVTRIHMSGYCRGCGREYQHFQQHLSRTQDPLCQEYARTLRNTTSSSDALADFLKNFGAQSSPRTLRVDPQGDHFGDYNCLDESTDVDFGTGGPIIVDDGDTGDECPSHHDSSTDTEDSDADDWDDEEAAAAAECERDWEAEVEKEEMYWTGVQDMMESEDDMETVLDALQVPVSRPPQLRETDILREPFIQHYPDPRAGAPLPSQTTHLNANEAYQQALGHNANIWTPFISEIDWRVAKWAKMRGPSSTALSELLAINGVSERLGLSFKTVAELNKIIDKNLPSRPRFQRQEVVVKGEVFEVFFRDILQCVKALYNDPEFAPYLKFAPERHFENETLSEQLFHDMYTGQWWWSTQEALDNTLGPGRTILPLIISSDKTQVTTFRNKTAYPVYLSLGNIPKEIRRKPSKRAYVLLGYLPSTRLEHIQSPTSRRRCLANLFHACMKHIVRPIVEAGTSGIVMTSGDGVDRLTHPIFAVYIGDYPEQILVTCGITGFCPRCTIPRQRVGENLEPHPIRSLAAILHALAKIDEDASTFVRACKEAGIRPVFEPFWVDLPYSNVFLTITPDILHQLYQGVFKHLKSWVIKAYGAHEIDARCRRLPPNHNIRIFMKGISSLSRVTGQEHDQIARFLLGIIADASLPGGMSSARLLRCLRGLIDFLFLAQYPVHSDKTLALMDDALRQFHENKSLFCDLAIRSDFHIPKIHFLNHYTESVRMMGSFDNFNTEYTERLHIDYTKDAYRATNKKDEYPQMTTWLERREKVMSHEAHVGWRLSQRQPVLRLHWIPPGLNTTRILHMTKHPSVCSVKLPDLVDKYGATFFSDAMSRFLVELAHPELSRRRLQDEIDYHFLGISSVQVFHRVKFLRHDFFTDVFSTADSIHAQPARRNNRNHLVPGRFDTALIRVNDSQGFENVTEDMRVGQVRAVFAIHEKDLPSVYEGISESERPQHLAYVEWFTPFSRSGDNHGLFKVSRCNVDGGRLASVVDIRRLVRSVHLIPAFGRIANRDWTSSTVLETCSQFFVNTDSDRHMYQLFSSSK</sequence>
<evidence type="ECO:0000313" key="3">
    <source>
        <dbReference type="Proteomes" id="UP000559256"/>
    </source>
</evidence>
<accession>A0A8H5GJR3</accession>
<proteinExistence type="predicted"/>
<comment type="caution">
    <text evidence="2">The sequence shown here is derived from an EMBL/GenBank/DDBJ whole genome shotgun (WGS) entry which is preliminary data.</text>
</comment>
<reference evidence="2 3" key="1">
    <citation type="journal article" date="2020" name="ISME J.">
        <title>Uncovering the hidden diversity of litter-decomposition mechanisms in mushroom-forming fungi.</title>
        <authorList>
            <person name="Floudas D."/>
            <person name="Bentzer J."/>
            <person name="Ahren D."/>
            <person name="Johansson T."/>
            <person name="Persson P."/>
            <person name="Tunlid A."/>
        </authorList>
    </citation>
    <scope>NUCLEOTIDE SEQUENCE [LARGE SCALE GENOMIC DNA]</scope>
    <source>
        <strain evidence="2 3">CBS 291.85</strain>
    </source>
</reference>
<dbReference type="OrthoDB" id="2576233at2759"/>
<feature type="compositionally biased region" description="Acidic residues" evidence="1">
    <location>
        <begin position="120"/>
        <end position="135"/>
    </location>
</feature>
<dbReference type="EMBL" id="JAACJM010000025">
    <property type="protein sequence ID" value="KAF5366044.1"/>
    <property type="molecule type" value="Genomic_DNA"/>
</dbReference>
<evidence type="ECO:0000313" key="2">
    <source>
        <dbReference type="EMBL" id="KAF5366044.1"/>
    </source>
</evidence>
<dbReference type="InterPro" id="IPR041078">
    <property type="entry name" value="Plavaka"/>
</dbReference>